<gene>
    <name evidence="2" type="ORF">P7H70_04645</name>
</gene>
<protein>
    <submittedName>
        <fullName evidence="2">WYL domain-containing protein</fullName>
    </submittedName>
</protein>
<dbReference type="Proteomes" id="UP001268577">
    <property type="component" value="Unassembled WGS sequence"/>
</dbReference>
<reference evidence="2" key="1">
    <citation type="submission" date="2023-03" db="EMBL/GenBank/DDBJ databases">
        <authorList>
            <person name="Shen W."/>
            <person name="Cai J."/>
        </authorList>
    </citation>
    <scope>NUCLEOTIDE SEQUENCE</scope>
    <source>
        <strain evidence="2">P96-3</strain>
    </source>
</reference>
<sequence>MEEQFFKRREKSYHEITALENEQAKMIELVLKVSPLMKSRVEDIFNEEDIEMLETGELLVTASFPEKDWLFSLIFSFGKHVEVLAPQEMRESVASKLKLMANKYQ</sequence>
<organism evidence="2 3">
    <name type="scientific">Vagococcus carniphilus</name>
    <dbReference type="NCBI Taxonomy" id="218144"/>
    <lineage>
        <taxon>Bacteria</taxon>
        <taxon>Bacillati</taxon>
        <taxon>Bacillota</taxon>
        <taxon>Bacilli</taxon>
        <taxon>Lactobacillales</taxon>
        <taxon>Enterococcaceae</taxon>
        <taxon>Vagococcus</taxon>
    </lineage>
</organism>
<dbReference type="Pfam" id="PF25583">
    <property type="entry name" value="WCX"/>
    <property type="match status" value="1"/>
</dbReference>
<evidence type="ECO:0000259" key="1">
    <source>
        <dbReference type="Pfam" id="PF25583"/>
    </source>
</evidence>
<evidence type="ECO:0000313" key="3">
    <source>
        <dbReference type="Proteomes" id="UP001268577"/>
    </source>
</evidence>
<dbReference type="EMBL" id="JARQBZ010000006">
    <property type="protein sequence ID" value="MDT2833333.1"/>
    <property type="molecule type" value="Genomic_DNA"/>
</dbReference>
<name>A0AAW8U8M8_9ENTE</name>
<feature type="domain" description="WCX" evidence="1">
    <location>
        <begin position="27"/>
        <end position="101"/>
    </location>
</feature>
<dbReference type="RefSeq" id="WP_311875945.1">
    <property type="nucleotide sequence ID" value="NZ_JARQBZ010000006.1"/>
</dbReference>
<dbReference type="AlphaFoldDB" id="A0AAW8U8M8"/>
<dbReference type="InterPro" id="IPR057727">
    <property type="entry name" value="WCX_dom"/>
</dbReference>
<accession>A0AAW8U8M8</accession>
<proteinExistence type="predicted"/>
<evidence type="ECO:0000313" key="2">
    <source>
        <dbReference type="EMBL" id="MDT2833333.1"/>
    </source>
</evidence>
<comment type="caution">
    <text evidence="2">The sequence shown here is derived from an EMBL/GenBank/DDBJ whole genome shotgun (WGS) entry which is preliminary data.</text>
</comment>